<dbReference type="PaxDb" id="166486-ERS852572_02870"/>
<dbReference type="CDD" id="cd06088">
    <property type="entry name" value="KOW_RPL14"/>
    <property type="match status" value="1"/>
</dbReference>
<sequence>MEFARSKSGHDKNQIYLIKEKDEKFVYLVNGTTRTLDMPKKKNAKHIQIIKNLPIEVTEILEENLSDLTVKRAIKQYCQMNEGRQES</sequence>
<dbReference type="GO" id="GO:0005840">
    <property type="term" value="C:ribosome"/>
    <property type="evidence" value="ECO:0007669"/>
    <property type="project" value="UniProtKB-KW"/>
</dbReference>
<organism evidence="3 4">
    <name type="scientific">Roseburia intestinalis</name>
    <dbReference type="NCBI Taxonomy" id="166486"/>
    <lineage>
        <taxon>Bacteria</taxon>
        <taxon>Bacillati</taxon>
        <taxon>Bacillota</taxon>
        <taxon>Clostridia</taxon>
        <taxon>Lachnospirales</taxon>
        <taxon>Lachnospiraceae</taxon>
        <taxon>Roseburia</taxon>
    </lineage>
</organism>
<dbReference type="Proteomes" id="UP000095350">
    <property type="component" value="Unassembled WGS sequence"/>
</dbReference>
<dbReference type="STRING" id="166486.ERS852572_02870"/>
<proteinExistence type="predicted"/>
<dbReference type="AlphaFoldDB" id="A0A173VEB1"/>
<evidence type="ECO:0008006" key="5">
    <source>
        <dbReference type="Google" id="ProtNLM"/>
    </source>
</evidence>
<dbReference type="RefSeq" id="WP_022112554.1">
    <property type="nucleotide sequence ID" value="NZ_CABIYH010000023.1"/>
</dbReference>
<dbReference type="GeneID" id="61434803"/>
<dbReference type="InterPro" id="IPR041985">
    <property type="entry name" value="Ribosomal_eL14_KOW"/>
</dbReference>
<keyword evidence="2" id="KW-0687">Ribonucleoprotein</keyword>
<evidence type="ECO:0000313" key="3">
    <source>
        <dbReference type="EMBL" id="CUN25056.1"/>
    </source>
</evidence>
<dbReference type="GO" id="GO:1990904">
    <property type="term" value="C:ribonucleoprotein complex"/>
    <property type="evidence" value="ECO:0007669"/>
    <property type="project" value="UniProtKB-KW"/>
</dbReference>
<evidence type="ECO:0000256" key="1">
    <source>
        <dbReference type="ARBA" id="ARBA00022980"/>
    </source>
</evidence>
<dbReference type="EMBL" id="CYXZ01000023">
    <property type="protein sequence ID" value="CUN25056.1"/>
    <property type="molecule type" value="Genomic_DNA"/>
</dbReference>
<gene>
    <name evidence="3" type="ORF">ERS852572_02870</name>
</gene>
<reference evidence="3 4" key="1">
    <citation type="submission" date="2015-09" db="EMBL/GenBank/DDBJ databases">
        <authorList>
            <consortium name="Pathogen Informatics"/>
        </authorList>
    </citation>
    <scope>NUCLEOTIDE SEQUENCE [LARGE SCALE GENOMIC DNA]</scope>
    <source>
        <strain evidence="3 4">2789STDY5834960</strain>
    </source>
</reference>
<protein>
    <recommendedName>
        <fullName evidence="5">KOW domain-containing protein</fullName>
    </recommendedName>
</protein>
<keyword evidence="1" id="KW-0689">Ribosomal protein</keyword>
<evidence type="ECO:0000313" key="4">
    <source>
        <dbReference type="Proteomes" id="UP000095350"/>
    </source>
</evidence>
<evidence type="ECO:0000256" key="2">
    <source>
        <dbReference type="ARBA" id="ARBA00023274"/>
    </source>
</evidence>
<accession>A0A173VEB1</accession>
<name>A0A173VEB1_9FIRM</name>